<comment type="similarity">
    <text evidence="1">Belongs to the Gfa family.</text>
</comment>
<evidence type="ECO:0000259" key="5">
    <source>
        <dbReference type="PROSITE" id="PS51891"/>
    </source>
</evidence>
<proteinExistence type="inferred from homology"/>
<organism evidence="6 7">
    <name type="scientific">Acidocella aquatica</name>
    <dbReference type="NCBI Taxonomy" id="1922313"/>
    <lineage>
        <taxon>Bacteria</taxon>
        <taxon>Pseudomonadati</taxon>
        <taxon>Pseudomonadota</taxon>
        <taxon>Alphaproteobacteria</taxon>
        <taxon>Acetobacterales</taxon>
        <taxon>Acidocellaceae</taxon>
        <taxon>Acidocella</taxon>
    </lineage>
</organism>
<keyword evidence="3" id="KW-0862">Zinc</keyword>
<dbReference type="PANTHER" id="PTHR33337:SF40">
    <property type="entry name" value="CENP-V_GFA DOMAIN-CONTAINING PROTEIN-RELATED"/>
    <property type="match status" value="1"/>
</dbReference>
<evidence type="ECO:0000256" key="1">
    <source>
        <dbReference type="ARBA" id="ARBA00005495"/>
    </source>
</evidence>
<accession>A0ABQ5ZZH5</accession>
<evidence type="ECO:0000256" key="4">
    <source>
        <dbReference type="ARBA" id="ARBA00023239"/>
    </source>
</evidence>
<dbReference type="InterPro" id="IPR011057">
    <property type="entry name" value="Mss4-like_sf"/>
</dbReference>
<evidence type="ECO:0000313" key="7">
    <source>
        <dbReference type="Proteomes" id="UP001156641"/>
    </source>
</evidence>
<dbReference type="Proteomes" id="UP001156641">
    <property type="component" value="Unassembled WGS sequence"/>
</dbReference>
<keyword evidence="2" id="KW-0479">Metal-binding</keyword>
<sequence length="134" mass="14567">MLLTGACLCSAIAYEFSCAGGEVADYCHCRQCQKSSGAPVLAWIQVAPSNFRVTRGQAKAYGSSAHSTRWFCPNCGTPLYMTDREGRSVGITLGTLDTPNAIHPTVHGWDCERLAWFATTDSLPRYAKAPPYDL</sequence>
<protein>
    <recommendedName>
        <fullName evidence="5">CENP-V/GFA domain-containing protein</fullName>
    </recommendedName>
</protein>
<dbReference type="Gene3D" id="3.90.1590.10">
    <property type="entry name" value="glutathione-dependent formaldehyde- activating enzyme (gfa)"/>
    <property type="match status" value="1"/>
</dbReference>
<reference evidence="7" key="1">
    <citation type="journal article" date="2019" name="Int. J. Syst. Evol. Microbiol.">
        <title>The Global Catalogue of Microorganisms (GCM) 10K type strain sequencing project: providing services to taxonomists for standard genome sequencing and annotation.</title>
        <authorList>
            <consortium name="The Broad Institute Genomics Platform"/>
            <consortium name="The Broad Institute Genome Sequencing Center for Infectious Disease"/>
            <person name="Wu L."/>
            <person name="Ma J."/>
        </authorList>
    </citation>
    <scope>NUCLEOTIDE SEQUENCE [LARGE SCALE GENOMIC DNA]</scope>
    <source>
        <strain evidence="7">NBRC 112502</strain>
    </source>
</reference>
<dbReference type="SUPFAM" id="SSF51316">
    <property type="entry name" value="Mss4-like"/>
    <property type="match status" value="1"/>
</dbReference>
<feature type="domain" description="CENP-V/GFA" evidence="5">
    <location>
        <begin position="3"/>
        <end position="110"/>
    </location>
</feature>
<dbReference type="RefSeq" id="WP_284256121.1">
    <property type="nucleotide sequence ID" value="NZ_BSOS01000005.1"/>
</dbReference>
<keyword evidence="4" id="KW-0456">Lyase</keyword>
<gene>
    <name evidence="6" type="ORF">GCM10010909_02980</name>
</gene>
<dbReference type="PANTHER" id="PTHR33337">
    <property type="entry name" value="GFA DOMAIN-CONTAINING PROTEIN"/>
    <property type="match status" value="1"/>
</dbReference>
<name>A0ABQ5ZZH5_9PROT</name>
<evidence type="ECO:0000313" key="6">
    <source>
        <dbReference type="EMBL" id="GLR65620.1"/>
    </source>
</evidence>
<dbReference type="PROSITE" id="PS51891">
    <property type="entry name" value="CENP_V_GFA"/>
    <property type="match status" value="1"/>
</dbReference>
<dbReference type="Pfam" id="PF04828">
    <property type="entry name" value="GFA"/>
    <property type="match status" value="1"/>
</dbReference>
<evidence type="ECO:0000256" key="3">
    <source>
        <dbReference type="ARBA" id="ARBA00022833"/>
    </source>
</evidence>
<comment type="caution">
    <text evidence="6">The sequence shown here is derived from an EMBL/GenBank/DDBJ whole genome shotgun (WGS) entry which is preliminary data.</text>
</comment>
<dbReference type="InterPro" id="IPR006913">
    <property type="entry name" value="CENP-V/GFA"/>
</dbReference>
<keyword evidence="7" id="KW-1185">Reference proteome</keyword>
<evidence type="ECO:0000256" key="2">
    <source>
        <dbReference type="ARBA" id="ARBA00022723"/>
    </source>
</evidence>
<dbReference type="EMBL" id="BSOS01000005">
    <property type="protein sequence ID" value="GLR65620.1"/>
    <property type="molecule type" value="Genomic_DNA"/>
</dbReference>